<dbReference type="Proteomes" id="UP001239111">
    <property type="component" value="Chromosome 3"/>
</dbReference>
<dbReference type="EMBL" id="CM056743">
    <property type="protein sequence ID" value="KAJ8673444.1"/>
    <property type="molecule type" value="Genomic_DNA"/>
</dbReference>
<gene>
    <name evidence="1" type="ORF">QAD02_004706</name>
</gene>
<evidence type="ECO:0000313" key="2">
    <source>
        <dbReference type="Proteomes" id="UP001239111"/>
    </source>
</evidence>
<comment type="caution">
    <text evidence="1">The sequence shown here is derived from an EMBL/GenBank/DDBJ whole genome shotgun (WGS) entry which is preliminary data.</text>
</comment>
<organism evidence="1 2">
    <name type="scientific">Eretmocerus hayati</name>
    <dbReference type="NCBI Taxonomy" id="131215"/>
    <lineage>
        <taxon>Eukaryota</taxon>
        <taxon>Metazoa</taxon>
        <taxon>Ecdysozoa</taxon>
        <taxon>Arthropoda</taxon>
        <taxon>Hexapoda</taxon>
        <taxon>Insecta</taxon>
        <taxon>Pterygota</taxon>
        <taxon>Neoptera</taxon>
        <taxon>Endopterygota</taxon>
        <taxon>Hymenoptera</taxon>
        <taxon>Apocrita</taxon>
        <taxon>Proctotrupomorpha</taxon>
        <taxon>Chalcidoidea</taxon>
        <taxon>Aphelinidae</taxon>
        <taxon>Aphelininae</taxon>
        <taxon>Eretmocerus</taxon>
    </lineage>
</organism>
<keyword evidence="2" id="KW-1185">Reference proteome</keyword>
<accession>A0ACC2NT24</accession>
<reference evidence="1" key="1">
    <citation type="submission" date="2023-04" db="EMBL/GenBank/DDBJ databases">
        <title>A chromosome-level genome assembly of the parasitoid wasp Eretmocerus hayati.</title>
        <authorList>
            <person name="Zhong Y."/>
            <person name="Liu S."/>
            <person name="Liu Y."/>
        </authorList>
    </citation>
    <scope>NUCLEOTIDE SEQUENCE</scope>
    <source>
        <strain evidence="1">ZJU_SS_LIU_2023</strain>
    </source>
</reference>
<proteinExistence type="predicted"/>
<sequence>MNKRWKKEKKPSKPIKHSPVLFEDEEITASSSSEVKKSKISLTPQPNVQSNHSTPIHQKFKLDQTNSPDLNYNDSPIGTLTQHTPNEVGWDYHRPTIKDDNKKSSSSTDLNKTPKRSVHLSKKRNSNSPLLYKPVKKKLIQEKQQESMAGFMAELKAIEEKTKKKGEKSAEAADKVDDLESQLVIDMNSQNADDSDMRLQVSTNTDESPKSNRLLIVNKNLNVLLDDSIDEEMVLCSQEVEERVLQSERRVSSGSSRNSHPKLVSTSDPNVEAAPGNSLKENLQPDSEGKTSTEATSITSVTSREGSSLEIPHDSFDDLLVGFNDEDFCKDVNTEMEIDSVGSSVKISNKNPAISATSSTVSTMSSKSNTVQNKFFTSKSLGHNEIKKVSSGHIYSVSHTSSATVQNKIVNSNASFGYLNNDYKRSNSVLGNDPQSGANSSTNQDVRLLKSKSFSDSSFSPSKANRAVDMNQLNNGLHDSHSNSNPSACPVGSKGWRRIHSSSSIDGPNSSQRSNSSSSEYSKPISTPAEIARKRREAELRREAKLKMQLCNTAISRQQQFPIKR</sequence>
<protein>
    <submittedName>
        <fullName evidence="1">Uncharacterized protein</fullName>
    </submittedName>
</protein>
<evidence type="ECO:0000313" key="1">
    <source>
        <dbReference type="EMBL" id="KAJ8673444.1"/>
    </source>
</evidence>
<name>A0ACC2NT24_9HYME</name>